<feature type="transmembrane region" description="Helical" evidence="10">
    <location>
        <begin position="233"/>
        <end position="254"/>
    </location>
</feature>
<feature type="transmembrane region" description="Helical" evidence="10">
    <location>
        <begin position="117"/>
        <end position="137"/>
    </location>
</feature>
<dbReference type="InterPro" id="IPR013525">
    <property type="entry name" value="ABC2_TM"/>
</dbReference>
<dbReference type="Proteomes" id="UP000194664">
    <property type="component" value="Unassembled WGS sequence"/>
</dbReference>
<evidence type="ECO:0000256" key="8">
    <source>
        <dbReference type="ARBA" id="ARBA00023047"/>
    </source>
</evidence>
<keyword evidence="3" id="KW-0813">Transport</keyword>
<evidence type="ECO:0000256" key="10">
    <source>
        <dbReference type="SAM" id="Phobius"/>
    </source>
</evidence>
<gene>
    <name evidence="12" type="ORF">BVC71_13915</name>
</gene>
<name>A0A251WV91_9RHOB</name>
<keyword evidence="13" id="KW-1185">Reference proteome</keyword>
<accession>A0A251WV91</accession>
<reference evidence="12 13" key="1">
    <citation type="submission" date="2016-12" db="EMBL/GenBank/DDBJ databases">
        <title>The draft genome sequence of HSLHS2.</title>
        <authorList>
            <person name="Hu D."/>
            <person name="Wang L."/>
            <person name="Shao Z."/>
        </authorList>
    </citation>
    <scope>NUCLEOTIDE SEQUENCE [LARGE SCALE GENOMIC DNA]</scope>
    <source>
        <strain evidence="12">MCCC 1A06712</strain>
    </source>
</reference>
<keyword evidence="9 10" id="KW-0472">Membrane</keyword>
<evidence type="ECO:0000256" key="2">
    <source>
        <dbReference type="ARBA" id="ARBA00007783"/>
    </source>
</evidence>
<evidence type="ECO:0000256" key="5">
    <source>
        <dbReference type="ARBA" id="ARBA00022597"/>
    </source>
</evidence>
<dbReference type="GO" id="GO:0015774">
    <property type="term" value="P:polysaccharide transport"/>
    <property type="evidence" value="ECO:0007669"/>
    <property type="project" value="UniProtKB-KW"/>
</dbReference>
<comment type="similarity">
    <text evidence="2">Belongs to the ABC-2 integral membrane protein family.</text>
</comment>
<dbReference type="PANTHER" id="PTHR30413:SF10">
    <property type="entry name" value="CAPSULE POLYSACCHARIDE EXPORT INNER-MEMBRANE PROTEIN CTRC"/>
    <property type="match status" value="1"/>
</dbReference>
<evidence type="ECO:0000259" key="11">
    <source>
        <dbReference type="Pfam" id="PF01061"/>
    </source>
</evidence>
<feature type="transmembrane region" description="Helical" evidence="10">
    <location>
        <begin position="65"/>
        <end position="83"/>
    </location>
</feature>
<dbReference type="GO" id="GO:0015920">
    <property type="term" value="P:lipopolysaccharide transport"/>
    <property type="evidence" value="ECO:0007669"/>
    <property type="project" value="TreeGrafter"/>
</dbReference>
<keyword evidence="6 10" id="KW-0812">Transmembrane</keyword>
<organism evidence="12 13">
    <name type="scientific">Marivivens niveibacter</name>
    <dbReference type="NCBI Taxonomy" id="1930667"/>
    <lineage>
        <taxon>Bacteria</taxon>
        <taxon>Pseudomonadati</taxon>
        <taxon>Pseudomonadota</taxon>
        <taxon>Alphaproteobacteria</taxon>
        <taxon>Rhodobacterales</taxon>
        <taxon>Paracoccaceae</taxon>
        <taxon>Marivivens group</taxon>
        <taxon>Marivivens</taxon>
    </lineage>
</organism>
<dbReference type="GO" id="GO:0043190">
    <property type="term" value="C:ATP-binding cassette (ABC) transporter complex"/>
    <property type="evidence" value="ECO:0007669"/>
    <property type="project" value="InterPro"/>
</dbReference>
<comment type="caution">
    <text evidence="12">The sequence shown here is derived from an EMBL/GenBank/DDBJ whole genome shotgun (WGS) entry which is preliminary data.</text>
</comment>
<proteinExistence type="inferred from homology"/>
<dbReference type="InterPro" id="IPR000412">
    <property type="entry name" value="ABC_2_transport"/>
</dbReference>
<dbReference type="AlphaFoldDB" id="A0A251WV91"/>
<evidence type="ECO:0000313" key="12">
    <source>
        <dbReference type="EMBL" id="OUD08367.1"/>
    </source>
</evidence>
<dbReference type="PRINTS" id="PR00164">
    <property type="entry name" value="ABC2TRNSPORT"/>
</dbReference>
<dbReference type="PANTHER" id="PTHR30413">
    <property type="entry name" value="INNER MEMBRANE TRANSPORT PERMEASE"/>
    <property type="match status" value="1"/>
</dbReference>
<keyword evidence="4" id="KW-1003">Cell membrane</keyword>
<keyword evidence="7 10" id="KW-1133">Transmembrane helix</keyword>
<evidence type="ECO:0000256" key="1">
    <source>
        <dbReference type="ARBA" id="ARBA00004651"/>
    </source>
</evidence>
<evidence type="ECO:0000256" key="6">
    <source>
        <dbReference type="ARBA" id="ARBA00022692"/>
    </source>
</evidence>
<keyword evidence="5" id="KW-0762">Sugar transport</keyword>
<dbReference type="EMBL" id="MSPP01000006">
    <property type="protein sequence ID" value="OUD08367.1"/>
    <property type="molecule type" value="Genomic_DNA"/>
</dbReference>
<feature type="transmembrane region" description="Helical" evidence="10">
    <location>
        <begin position="149"/>
        <end position="170"/>
    </location>
</feature>
<keyword evidence="8" id="KW-0625">Polysaccharide transport</keyword>
<evidence type="ECO:0000313" key="13">
    <source>
        <dbReference type="Proteomes" id="UP000194664"/>
    </source>
</evidence>
<evidence type="ECO:0000256" key="9">
    <source>
        <dbReference type="ARBA" id="ARBA00023136"/>
    </source>
</evidence>
<evidence type="ECO:0000256" key="4">
    <source>
        <dbReference type="ARBA" id="ARBA00022475"/>
    </source>
</evidence>
<feature type="domain" description="ABC-2 type transporter transmembrane" evidence="11">
    <location>
        <begin position="22"/>
        <end position="226"/>
    </location>
</feature>
<feature type="transmembrane region" description="Helical" evidence="10">
    <location>
        <begin position="37"/>
        <end position="59"/>
    </location>
</feature>
<evidence type="ECO:0000256" key="3">
    <source>
        <dbReference type="ARBA" id="ARBA00022448"/>
    </source>
</evidence>
<dbReference type="Pfam" id="PF01061">
    <property type="entry name" value="ABC2_membrane"/>
    <property type="match status" value="1"/>
</dbReference>
<feature type="transmembrane region" description="Helical" evidence="10">
    <location>
        <begin position="177"/>
        <end position="198"/>
    </location>
</feature>
<sequence>MAIVYPHTDAVTVRSARSIGAIILHEMSAIYGRTPGGYLWAILEPLGFIVVMAVGFGLVFHAPPLGTNFMLFYATGFLPLHIYSELSGKLMNALRYFRPLIAYPAVLWIDTMIARTILHWGTGIVVSTIVLCAILLFDPLPIWIDPASIFIGTTMVALIGIGVGTINCYLTGRFAFWSRIWAIAARPIFFGSGVFYTFENLAEPLQFWLWWNPIIHAVSIFRRGFYQSYHPDFVSYFYGFGTGLVMLVIGLMLLRKSHDRIN</sequence>
<evidence type="ECO:0000256" key="7">
    <source>
        <dbReference type="ARBA" id="ARBA00022989"/>
    </source>
</evidence>
<comment type="subcellular location">
    <subcellularLocation>
        <location evidence="1">Cell membrane</location>
        <topology evidence="1">Multi-pass membrane protein</topology>
    </subcellularLocation>
</comment>
<dbReference type="RefSeq" id="WP_165767782.1">
    <property type="nucleotide sequence ID" value="NZ_MSPP01000006.1"/>
</dbReference>
<protein>
    <recommendedName>
        <fullName evidence="11">ABC-2 type transporter transmembrane domain-containing protein</fullName>
    </recommendedName>
</protein>
<dbReference type="GO" id="GO:0140359">
    <property type="term" value="F:ABC-type transporter activity"/>
    <property type="evidence" value="ECO:0007669"/>
    <property type="project" value="InterPro"/>
</dbReference>